<proteinExistence type="predicted"/>
<sequence>MSSGSQVPCTGELFNREARHVALVRIIASSLHLLDREARRLGFLRAMSLLCFHGIYMHPALPRGERDWQSIATGIAIELVGRKLGQLPGWIMCSSASGNAPIIAHEKQPAQVTQIQKVANGHKNVQS</sequence>
<evidence type="ECO:0000313" key="2">
    <source>
        <dbReference type="Proteomes" id="UP000037460"/>
    </source>
</evidence>
<keyword evidence="2" id="KW-1185">Reference proteome</keyword>
<reference evidence="2" key="1">
    <citation type="journal article" date="2015" name="PLoS Genet.">
        <title>Genome Sequence and Transcriptome Analyses of Chrysochromulina tobin: Metabolic Tools for Enhanced Algal Fitness in the Prominent Order Prymnesiales (Haptophyceae).</title>
        <authorList>
            <person name="Hovde B.T."/>
            <person name="Deodato C.R."/>
            <person name="Hunsperger H.M."/>
            <person name="Ryken S.A."/>
            <person name="Yost W."/>
            <person name="Jha R.K."/>
            <person name="Patterson J."/>
            <person name="Monnat R.J. Jr."/>
            <person name="Barlow S.B."/>
            <person name="Starkenburg S.R."/>
            <person name="Cattolico R.A."/>
        </authorList>
    </citation>
    <scope>NUCLEOTIDE SEQUENCE</scope>
    <source>
        <strain evidence="2">CCMP291</strain>
    </source>
</reference>
<accession>A0A0M0J840</accession>
<name>A0A0M0J840_9EUKA</name>
<gene>
    <name evidence="1" type="ORF">Ctob_003384</name>
</gene>
<dbReference type="Proteomes" id="UP000037460">
    <property type="component" value="Unassembled WGS sequence"/>
</dbReference>
<dbReference type="EMBL" id="JWZX01003264">
    <property type="protein sequence ID" value="KOO22640.1"/>
    <property type="molecule type" value="Genomic_DNA"/>
</dbReference>
<protein>
    <submittedName>
        <fullName evidence="1">Uncharacterized protein</fullName>
    </submittedName>
</protein>
<organism evidence="1 2">
    <name type="scientific">Chrysochromulina tobinii</name>
    <dbReference type="NCBI Taxonomy" id="1460289"/>
    <lineage>
        <taxon>Eukaryota</taxon>
        <taxon>Haptista</taxon>
        <taxon>Haptophyta</taxon>
        <taxon>Prymnesiophyceae</taxon>
        <taxon>Prymnesiales</taxon>
        <taxon>Chrysochromulinaceae</taxon>
        <taxon>Chrysochromulina</taxon>
    </lineage>
</organism>
<comment type="caution">
    <text evidence="1">The sequence shown here is derived from an EMBL/GenBank/DDBJ whole genome shotgun (WGS) entry which is preliminary data.</text>
</comment>
<evidence type="ECO:0000313" key="1">
    <source>
        <dbReference type="EMBL" id="KOO22640.1"/>
    </source>
</evidence>
<dbReference type="AlphaFoldDB" id="A0A0M0J840"/>